<dbReference type="SUPFAM" id="SSF49777">
    <property type="entry name" value="PEBP-like"/>
    <property type="match status" value="1"/>
</dbReference>
<comment type="similarity">
    <text evidence="1">Belongs to the UPF0098 family.</text>
</comment>
<dbReference type="RefSeq" id="WP_017836761.1">
    <property type="nucleotide sequence ID" value="NZ_NTGA01000002.1"/>
</dbReference>
<dbReference type="PANTHER" id="PTHR30289">
    <property type="entry name" value="UNCHARACTERIZED PROTEIN YBCL-RELATED"/>
    <property type="match status" value="1"/>
</dbReference>
<keyword evidence="3" id="KW-1185">Reference proteome</keyword>
<sequence length="180" mass="18796">MTDFRVPNPYDALPDLPALEVTSESFDEWASLSPAQLGGKMGVEGGEDKSPQVSWSAGPEGTRTYVVTVFDPDAPTASGFWHWSVANIPADVTSLPEGACTGEDTSGLPEGAVVVRNDAGFKGFVGAAPPEGHGPHRYILAVHAVGDRIDLGEDASCAFVGFNLFGQGLARGTTTAVFEQ</sequence>
<dbReference type="InterPro" id="IPR008914">
    <property type="entry name" value="PEBP"/>
</dbReference>
<dbReference type="CDD" id="cd00865">
    <property type="entry name" value="PEBP_bact_arch"/>
    <property type="match status" value="1"/>
</dbReference>
<protein>
    <submittedName>
        <fullName evidence="2">YbhB/YbcL family Raf kinase inhibitor-like protein</fullName>
    </submittedName>
</protein>
<evidence type="ECO:0000313" key="2">
    <source>
        <dbReference type="EMBL" id="PAY24850.1"/>
    </source>
</evidence>
<gene>
    <name evidence="2" type="ORF">CEY15_01375</name>
</gene>
<organism evidence="2 3">
    <name type="scientific">Dietzia natronolimnaea</name>
    <dbReference type="NCBI Taxonomy" id="161920"/>
    <lineage>
        <taxon>Bacteria</taxon>
        <taxon>Bacillati</taxon>
        <taxon>Actinomycetota</taxon>
        <taxon>Actinomycetes</taxon>
        <taxon>Mycobacteriales</taxon>
        <taxon>Dietziaceae</taxon>
        <taxon>Dietzia</taxon>
    </lineage>
</organism>
<dbReference type="AlphaFoldDB" id="A0A2A2WUG8"/>
<dbReference type="Proteomes" id="UP000218810">
    <property type="component" value="Unassembled WGS sequence"/>
</dbReference>
<proteinExistence type="inferred from homology"/>
<evidence type="ECO:0000313" key="3">
    <source>
        <dbReference type="Proteomes" id="UP000218810"/>
    </source>
</evidence>
<name>A0A2A2WUG8_9ACTN</name>
<comment type="caution">
    <text evidence="2">The sequence shown here is derived from an EMBL/GenBank/DDBJ whole genome shotgun (WGS) entry which is preliminary data.</text>
</comment>
<dbReference type="InterPro" id="IPR005247">
    <property type="entry name" value="YbhB_YbcL/LppC-like"/>
</dbReference>
<dbReference type="OrthoDB" id="9797506at2"/>
<dbReference type="Gene3D" id="3.90.280.10">
    <property type="entry name" value="PEBP-like"/>
    <property type="match status" value="1"/>
</dbReference>
<accession>A0A2A2WUG8</accession>
<dbReference type="InterPro" id="IPR036610">
    <property type="entry name" value="PEBP-like_sf"/>
</dbReference>
<evidence type="ECO:0000256" key="1">
    <source>
        <dbReference type="ARBA" id="ARBA00007120"/>
    </source>
</evidence>
<dbReference type="NCBIfam" id="TIGR00481">
    <property type="entry name" value="YbhB/YbcL family Raf kinase inhibitor-like protein"/>
    <property type="match status" value="1"/>
</dbReference>
<dbReference type="PANTHER" id="PTHR30289:SF1">
    <property type="entry name" value="PEBP (PHOSPHATIDYLETHANOLAMINE-BINDING PROTEIN) FAMILY PROTEIN"/>
    <property type="match status" value="1"/>
</dbReference>
<dbReference type="EMBL" id="NTGA01000002">
    <property type="protein sequence ID" value="PAY24850.1"/>
    <property type="molecule type" value="Genomic_DNA"/>
</dbReference>
<dbReference type="Pfam" id="PF01161">
    <property type="entry name" value="PBP"/>
    <property type="match status" value="1"/>
</dbReference>
<reference evidence="3" key="1">
    <citation type="submission" date="2017-09" db="EMBL/GenBank/DDBJ databases">
        <authorList>
            <person name="Zhang Y."/>
            <person name="Huang X."/>
            <person name="Liu J."/>
            <person name="Lu L."/>
            <person name="Peng K."/>
        </authorList>
    </citation>
    <scope>NUCLEOTIDE SEQUENCE [LARGE SCALE GENOMIC DNA]</scope>
    <source>
        <strain evidence="3">S-XJ-1</strain>
    </source>
</reference>